<dbReference type="InterPro" id="IPR024628">
    <property type="entry name" value="Sulfotransferase_Stf0_dom"/>
</dbReference>
<dbReference type="InterPro" id="IPR027417">
    <property type="entry name" value="P-loop_NTPase"/>
</dbReference>
<dbReference type="EMBL" id="CP042265">
    <property type="protein sequence ID" value="QDY71618.1"/>
    <property type="molecule type" value="Genomic_DNA"/>
</dbReference>
<feature type="domain" description="Sulphotransferase Stf0" evidence="1">
    <location>
        <begin position="42"/>
        <end position="254"/>
    </location>
</feature>
<name>A0A5B8J4I7_9RHOB</name>
<dbReference type="OrthoDB" id="5562925at2"/>
<organism evidence="2 3">
    <name type="scientific">Qingshengfaniella alkalisoli</name>
    <dbReference type="NCBI Taxonomy" id="2599296"/>
    <lineage>
        <taxon>Bacteria</taxon>
        <taxon>Pseudomonadati</taxon>
        <taxon>Pseudomonadota</taxon>
        <taxon>Alphaproteobacteria</taxon>
        <taxon>Rhodobacterales</taxon>
        <taxon>Paracoccaceae</taxon>
        <taxon>Qingshengfaniella</taxon>
    </lineage>
</organism>
<dbReference type="SUPFAM" id="SSF52540">
    <property type="entry name" value="P-loop containing nucleoside triphosphate hydrolases"/>
    <property type="match status" value="1"/>
</dbReference>
<protein>
    <recommendedName>
        <fullName evidence="1">Sulphotransferase Stf0 domain-containing protein</fullName>
    </recommendedName>
</protein>
<proteinExistence type="predicted"/>
<evidence type="ECO:0000259" key="1">
    <source>
        <dbReference type="Pfam" id="PF09037"/>
    </source>
</evidence>
<dbReference type="RefSeq" id="WP_146367032.1">
    <property type="nucleotide sequence ID" value="NZ_CP042265.1"/>
</dbReference>
<reference evidence="2 3" key="1">
    <citation type="submission" date="2019-07" db="EMBL/GenBank/DDBJ databases">
        <title>Litoreibacter alkalisoli sp. nov., isolated from saline-alkaline soil.</title>
        <authorList>
            <person name="Wang S."/>
            <person name="Xu L."/>
            <person name="Xing Y.-T."/>
            <person name="Sun J.-Q."/>
        </authorList>
    </citation>
    <scope>NUCLEOTIDE SEQUENCE [LARGE SCALE GENOMIC DNA]</scope>
    <source>
        <strain evidence="2 3">LN3S51</strain>
        <plasmid evidence="2 3">unnamed4</plasmid>
    </source>
</reference>
<gene>
    <name evidence="2" type="ORF">FPZ52_18290</name>
</gene>
<dbReference type="Pfam" id="PF09037">
    <property type="entry name" value="Sulphotransf"/>
    <property type="match status" value="1"/>
</dbReference>
<sequence length="298" mass="34364">MSEAARSKKETSAVDVSEELWDRQFDTGNDFPPATLRYRIAICTTPRCGSHFLGHQMRATGAFGYPLEYLNPGNWTVWESRAQQVQATDTLAYIKSVRTGPNGVFATKLHYEHLERFLQHEPDPLSYHFIHLRRRDLTRQAISFARAQQTGAWISDMPERAEGYYDYDLITEKLNRIAEDNARWTAFYSGLRMPVLELWYEDVVSDPRAAMNAIAAHVGVAMPEHETTEMVFQPKVQRSAGGETDDWRQRFEADCQAALRRRAALPGYRPIPRKQIVKARLRHAAKRLQRRVSRLVEV</sequence>
<dbReference type="Gene3D" id="3.40.50.300">
    <property type="entry name" value="P-loop containing nucleotide triphosphate hydrolases"/>
    <property type="match status" value="1"/>
</dbReference>
<dbReference type="KEGG" id="lit:FPZ52_18290"/>
<dbReference type="AlphaFoldDB" id="A0A5B8J4I7"/>
<evidence type="ECO:0000313" key="2">
    <source>
        <dbReference type="EMBL" id="QDY71618.1"/>
    </source>
</evidence>
<keyword evidence="3" id="KW-1185">Reference proteome</keyword>
<geneLocation type="plasmid" evidence="2 3">
    <name>unnamed4</name>
</geneLocation>
<evidence type="ECO:0000313" key="3">
    <source>
        <dbReference type="Proteomes" id="UP000318483"/>
    </source>
</evidence>
<keyword evidence="2" id="KW-0614">Plasmid</keyword>
<accession>A0A5B8J4I7</accession>
<dbReference type="Proteomes" id="UP000318483">
    <property type="component" value="Plasmid unnamed4"/>
</dbReference>